<keyword evidence="3" id="KW-1185">Reference proteome</keyword>
<evidence type="ECO:0000313" key="3">
    <source>
        <dbReference type="Proteomes" id="UP000837803"/>
    </source>
</evidence>
<name>A0ABM9B0M1_9BACT</name>
<dbReference type="Pfam" id="PF13468">
    <property type="entry name" value="Glyoxalase_3"/>
    <property type="match status" value="1"/>
</dbReference>
<dbReference type="Gene3D" id="3.10.180.10">
    <property type="entry name" value="2,3-Dihydroxybiphenyl 1,2-Dioxygenase, domain 1"/>
    <property type="match status" value="1"/>
</dbReference>
<sequence>MLDHLVYVVADLQAAVARFASAGLLFSPGGRHTARGTHNALLRLGPRSYLEVLAVDPTTDLPAPRWMGIDLGTLPRLSRWALHAGAKDFPTEDWQQGTRILADGRALHWRLTDPGSAPATEVVPFLIDWSGSTTHPAEALPDAGVELVDLRLYSPDEHTVNQTLQRYGAGQRAVQAASPRIAATVRGPIGLVRL</sequence>
<dbReference type="EMBL" id="CAKLPZ010000002">
    <property type="protein sequence ID" value="CAH1000582.1"/>
    <property type="molecule type" value="Genomic_DNA"/>
</dbReference>
<accession>A0ABM9B0M1</accession>
<evidence type="ECO:0000259" key="1">
    <source>
        <dbReference type="Pfam" id="PF13468"/>
    </source>
</evidence>
<dbReference type="InterPro" id="IPR029068">
    <property type="entry name" value="Glyas_Bleomycin-R_OHBP_Dase"/>
</dbReference>
<dbReference type="Proteomes" id="UP000837803">
    <property type="component" value="Unassembled WGS sequence"/>
</dbReference>
<evidence type="ECO:0000313" key="2">
    <source>
        <dbReference type="EMBL" id="CAH1000582.1"/>
    </source>
</evidence>
<protein>
    <recommendedName>
        <fullName evidence="1">Glyoxalase-like domain-containing protein</fullName>
    </recommendedName>
</protein>
<proteinExistence type="predicted"/>
<dbReference type="PANTHER" id="PTHR40265:SF1">
    <property type="entry name" value="GLYOXALASE-LIKE DOMAIN-CONTAINING PROTEIN"/>
    <property type="match status" value="1"/>
</dbReference>
<reference evidence="2" key="1">
    <citation type="submission" date="2021-12" db="EMBL/GenBank/DDBJ databases">
        <authorList>
            <person name="Rodrigo-Torres L."/>
            <person name="Arahal R. D."/>
            <person name="Lucena T."/>
        </authorList>
    </citation>
    <scope>NUCLEOTIDE SEQUENCE</scope>
    <source>
        <strain evidence="2">CECT 8419</strain>
    </source>
</reference>
<organism evidence="2 3">
    <name type="scientific">Neolewinella maritima</name>
    <dbReference type="NCBI Taxonomy" id="1383882"/>
    <lineage>
        <taxon>Bacteria</taxon>
        <taxon>Pseudomonadati</taxon>
        <taxon>Bacteroidota</taxon>
        <taxon>Saprospiria</taxon>
        <taxon>Saprospirales</taxon>
        <taxon>Lewinellaceae</taxon>
        <taxon>Neolewinella</taxon>
    </lineage>
</organism>
<dbReference type="PANTHER" id="PTHR40265">
    <property type="entry name" value="BLL2707 PROTEIN"/>
    <property type="match status" value="1"/>
</dbReference>
<gene>
    <name evidence="2" type="ORF">LEM8419_01716</name>
</gene>
<dbReference type="RefSeq" id="WP_238750620.1">
    <property type="nucleotide sequence ID" value="NZ_CAKLPZ010000002.1"/>
</dbReference>
<feature type="domain" description="Glyoxalase-like" evidence="1">
    <location>
        <begin position="2"/>
        <end position="167"/>
    </location>
</feature>
<comment type="caution">
    <text evidence="2">The sequence shown here is derived from an EMBL/GenBank/DDBJ whole genome shotgun (WGS) entry which is preliminary data.</text>
</comment>
<dbReference type="InterPro" id="IPR025870">
    <property type="entry name" value="Glyoxalase-like_dom"/>
</dbReference>